<organism evidence="2 3">
    <name type="scientific">Achromobacter denitrificans</name>
    <name type="common">Alcaligenes denitrificans</name>
    <dbReference type="NCBI Taxonomy" id="32002"/>
    <lineage>
        <taxon>Bacteria</taxon>
        <taxon>Pseudomonadati</taxon>
        <taxon>Pseudomonadota</taxon>
        <taxon>Betaproteobacteria</taxon>
        <taxon>Burkholderiales</taxon>
        <taxon>Alcaligenaceae</taxon>
        <taxon>Achromobacter</taxon>
    </lineage>
</organism>
<feature type="compositionally biased region" description="Polar residues" evidence="1">
    <location>
        <begin position="1"/>
        <end position="10"/>
    </location>
</feature>
<reference evidence="2 3" key="1">
    <citation type="submission" date="2024-05" db="EMBL/GenBank/DDBJ databases">
        <title>Achromobacter denitrificans. BP1, complete genome.</title>
        <authorList>
            <person name="Zhang B."/>
        </authorList>
    </citation>
    <scope>NUCLEOTIDE SEQUENCE [LARGE SCALE GENOMIC DNA]</scope>
    <source>
        <strain evidence="2 3">BP1</strain>
    </source>
</reference>
<name>A0ABZ3FYH2_ACHDE</name>
<evidence type="ECO:0000313" key="3">
    <source>
        <dbReference type="Proteomes" id="UP001446337"/>
    </source>
</evidence>
<dbReference type="EMBL" id="CP154792">
    <property type="protein sequence ID" value="XAN13448.1"/>
    <property type="molecule type" value="Genomic_DNA"/>
</dbReference>
<sequence length="489" mass="54220">MTKVRNTNKPKTSATKATKATSATEATKAAKAAKATKATEAAADAKTRVEFSRSVKTILFKRTNGRCSVPRCKNPTMAPFIDNEGAVNMGIACHIYSASPNGPRGQGGKDEAFLESAQNGIWCCTKHGSLIDKNDGGDYPAETLFKWKALAEARTRKEMNDQPSPLGWVESIEFTQFRGHANGPKIVLSRNSLLLGRNGSGKTLLLEAAASVSHEEFAWRFKDEIGSVQLAEDDVRVKVVYSTVDTPDKVVRINVAGTRVARFEGEARTRLPPPDLEVIFAASWVRGPTRGEGEDDVDMLATMLCVDRATVFALLENERREFVPFPFQWQQVHEVELEHEQEDNYDYDDEETDGDEADTAVVPKYKENGDPFLEVRCKMDEDGDYLSFESLSSSEQNCVILELLIAKARETCKHRLTLLLIDAESAYRLSDCGFEHLLVTLAGEDFQSVVALPGGREDYAEKIRTNTIPKALSFLKPWQVVKVQNGLKE</sequence>
<feature type="compositionally biased region" description="Low complexity" evidence="1">
    <location>
        <begin position="11"/>
        <end position="26"/>
    </location>
</feature>
<evidence type="ECO:0000256" key="1">
    <source>
        <dbReference type="SAM" id="MobiDB-lite"/>
    </source>
</evidence>
<dbReference type="Proteomes" id="UP001446337">
    <property type="component" value="Chromosome"/>
</dbReference>
<accession>A0ABZ3FYH2</accession>
<keyword evidence="3" id="KW-1185">Reference proteome</keyword>
<gene>
    <name evidence="2" type="ORF">AAIK43_18770</name>
</gene>
<protein>
    <recommendedName>
        <fullName evidence="4">AAA family ATPase</fullName>
    </recommendedName>
</protein>
<dbReference type="RefSeq" id="WP_343498444.1">
    <property type="nucleotide sequence ID" value="NZ_CP154792.1"/>
</dbReference>
<proteinExistence type="predicted"/>
<evidence type="ECO:0000313" key="2">
    <source>
        <dbReference type="EMBL" id="XAN13448.1"/>
    </source>
</evidence>
<feature type="region of interest" description="Disordered" evidence="1">
    <location>
        <begin position="1"/>
        <end position="26"/>
    </location>
</feature>
<evidence type="ECO:0008006" key="4">
    <source>
        <dbReference type="Google" id="ProtNLM"/>
    </source>
</evidence>